<comment type="subunit">
    <text evidence="3">Monomer.</text>
</comment>
<dbReference type="AlphaFoldDB" id="A0A542EBT0"/>
<evidence type="ECO:0000256" key="9">
    <source>
        <dbReference type="ARBA" id="ARBA00024486"/>
    </source>
</evidence>
<dbReference type="Pfam" id="PF00293">
    <property type="entry name" value="NUDIX"/>
    <property type="match status" value="1"/>
</dbReference>
<feature type="domain" description="Nudix hydrolase" evidence="22">
    <location>
        <begin position="18"/>
        <end position="149"/>
    </location>
</feature>
<dbReference type="InterPro" id="IPR015797">
    <property type="entry name" value="NUDIX_hydrolase-like_dom_sf"/>
</dbReference>
<reference evidence="23 24" key="1">
    <citation type="submission" date="2019-06" db="EMBL/GenBank/DDBJ databases">
        <title>Sequencing the genomes of 1000 actinobacteria strains.</title>
        <authorList>
            <person name="Klenk H.-P."/>
        </authorList>
    </citation>
    <scope>NUCLEOTIDE SEQUENCE [LARGE SCALE GENOMIC DNA]</scope>
    <source>
        <strain evidence="23 24">DSM 19828</strain>
    </source>
</reference>
<evidence type="ECO:0000256" key="12">
    <source>
        <dbReference type="ARBA" id="ARBA00026218"/>
    </source>
</evidence>
<proteinExistence type="inferred from homology"/>
<evidence type="ECO:0000256" key="11">
    <source>
        <dbReference type="ARBA" id="ARBA00026103"/>
    </source>
</evidence>
<gene>
    <name evidence="23" type="ORF">FB459_0146</name>
</gene>
<dbReference type="EMBL" id="VFMO01000001">
    <property type="protein sequence ID" value="TQJ12781.1"/>
    <property type="molecule type" value="Genomic_DNA"/>
</dbReference>
<comment type="catalytic activity">
    <reaction evidence="9">
        <text>8-oxo-dGTP + H2O = 8-oxo-dGMP + diphosphate + H(+)</text>
        <dbReference type="Rhea" id="RHEA:31575"/>
        <dbReference type="ChEBI" id="CHEBI:15377"/>
        <dbReference type="ChEBI" id="CHEBI:15378"/>
        <dbReference type="ChEBI" id="CHEBI:33019"/>
        <dbReference type="ChEBI" id="CHEBI:63224"/>
        <dbReference type="ChEBI" id="CHEBI:77896"/>
    </reaction>
    <physiologicalReaction direction="left-to-right" evidence="9">
        <dbReference type="Rhea" id="RHEA:31576"/>
    </physiologicalReaction>
</comment>
<name>A0A542EBT0_9MICO</name>
<keyword evidence="24" id="KW-1185">Reference proteome</keyword>
<dbReference type="PANTHER" id="PTHR43758:SF2">
    <property type="entry name" value="OXIDIZED PURINE NUCLEOSIDE TRIPHOSPHATE HYDROLASE"/>
    <property type="match status" value="1"/>
</dbReference>
<evidence type="ECO:0000256" key="2">
    <source>
        <dbReference type="ARBA" id="ARBA00005582"/>
    </source>
</evidence>
<comment type="catalytic activity">
    <reaction evidence="10">
        <text>2-oxo-ATP + H2O = 2-oxo-AMP + diphosphate + H(+)</text>
        <dbReference type="Rhea" id="RHEA:67392"/>
        <dbReference type="ChEBI" id="CHEBI:15377"/>
        <dbReference type="ChEBI" id="CHEBI:15378"/>
        <dbReference type="ChEBI" id="CHEBI:33019"/>
        <dbReference type="ChEBI" id="CHEBI:71395"/>
        <dbReference type="ChEBI" id="CHEBI:172878"/>
    </reaction>
    <physiologicalReaction direction="left-to-right" evidence="10">
        <dbReference type="Rhea" id="RHEA:67393"/>
    </physiologicalReaction>
</comment>
<comment type="caution">
    <text evidence="23">The sequence shown here is derived from an EMBL/GenBank/DDBJ whole genome shotgun (WGS) entry which is preliminary data.</text>
</comment>
<evidence type="ECO:0000256" key="21">
    <source>
        <dbReference type="ARBA" id="ARBA00053094"/>
    </source>
</evidence>
<dbReference type="GO" id="GO:0046872">
    <property type="term" value="F:metal ion binding"/>
    <property type="evidence" value="ECO:0007669"/>
    <property type="project" value="UniProtKB-KW"/>
</dbReference>
<evidence type="ECO:0000256" key="8">
    <source>
        <dbReference type="ARBA" id="ARBA00024459"/>
    </source>
</evidence>
<dbReference type="EC" id="3.6.1.56" evidence="11"/>
<evidence type="ECO:0000256" key="16">
    <source>
        <dbReference type="ARBA" id="ARBA00031927"/>
    </source>
</evidence>
<dbReference type="GO" id="GO:0008828">
    <property type="term" value="F:dATP diphosphatase activity"/>
    <property type="evidence" value="ECO:0007669"/>
    <property type="project" value="UniProtKB-EC"/>
</dbReference>
<dbReference type="Gene3D" id="3.90.79.10">
    <property type="entry name" value="Nucleoside Triphosphate Pyrophosphohydrolase"/>
    <property type="match status" value="1"/>
</dbReference>
<dbReference type="SUPFAM" id="SSF55811">
    <property type="entry name" value="Nudix"/>
    <property type="match status" value="1"/>
</dbReference>
<comment type="function">
    <text evidence="21">Oxidized purine nucleoside triphosphate hydrolase which is a prominent sanitizer of the oxidized nucleotide pool. Catalyzes the hydrolysis of 2-oxo-dATP (2-hydroxy-dATP) into 2-oxo-dAMP. Also has a significant hydrolase activity toward 2-oxo-ATP, 8-oxo-dGTP and 8-oxo-dATP. Through the hydrolysis of oxidized purine nucleoside triphosphates, prevents their incorporation into DNA and the subsequent transversions A:T to C:G and G:C to T:A. Also catalyzes the hydrolysis of methylated purine nucleoside triphosphate preventing their integration into DNA. Through this antimutagenic activity protects cells from oxidative stress.</text>
</comment>
<evidence type="ECO:0000256" key="7">
    <source>
        <dbReference type="ARBA" id="ARBA00024448"/>
    </source>
</evidence>
<evidence type="ECO:0000256" key="6">
    <source>
        <dbReference type="ARBA" id="ARBA00022842"/>
    </source>
</evidence>
<evidence type="ECO:0000256" key="18">
    <source>
        <dbReference type="ARBA" id="ARBA00048002"/>
    </source>
</evidence>
<evidence type="ECO:0000256" key="14">
    <source>
        <dbReference type="ARBA" id="ARBA00030634"/>
    </source>
</evidence>
<comment type="cofactor">
    <cofactor evidence="1">
        <name>Mg(2+)</name>
        <dbReference type="ChEBI" id="CHEBI:18420"/>
    </cofactor>
</comment>
<evidence type="ECO:0000259" key="22">
    <source>
        <dbReference type="PROSITE" id="PS51462"/>
    </source>
</evidence>
<dbReference type="PRINTS" id="PR01403">
    <property type="entry name" value="8OXTPHPHTASE"/>
</dbReference>
<comment type="catalytic activity">
    <reaction evidence="8">
        <text>2-oxo-dATP + H2O = 2-oxo-dAMP + diphosphate + H(+)</text>
        <dbReference type="Rhea" id="RHEA:31583"/>
        <dbReference type="ChEBI" id="CHEBI:15377"/>
        <dbReference type="ChEBI" id="CHEBI:15378"/>
        <dbReference type="ChEBI" id="CHEBI:33019"/>
        <dbReference type="ChEBI" id="CHEBI:63212"/>
        <dbReference type="ChEBI" id="CHEBI:77897"/>
        <dbReference type="EC" id="3.6.1.56"/>
    </reaction>
    <physiologicalReaction direction="left-to-right" evidence="8">
        <dbReference type="Rhea" id="RHEA:31584"/>
    </physiologicalReaction>
</comment>
<dbReference type="InterPro" id="IPR000086">
    <property type="entry name" value="NUDIX_hydrolase_dom"/>
</dbReference>
<dbReference type="GO" id="GO:0008413">
    <property type="term" value="F:8-oxo-7,8-dihydroguanosine triphosphate pyrophosphatase activity"/>
    <property type="evidence" value="ECO:0007669"/>
    <property type="project" value="InterPro"/>
</dbReference>
<comment type="catalytic activity">
    <reaction evidence="20">
        <text>N(6)-methyl-dATP + H2O = N(6)-methyl-dAMP + diphosphate + H(+)</text>
        <dbReference type="Rhea" id="RHEA:67604"/>
        <dbReference type="ChEBI" id="CHEBI:15377"/>
        <dbReference type="ChEBI" id="CHEBI:15378"/>
        <dbReference type="ChEBI" id="CHEBI:33019"/>
        <dbReference type="ChEBI" id="CHEBI:169976"/>
        <dbReference type="ChEBI" id="CHEBI:172872"/>
    </reaction>
    <physiologicalReaction direction="left-to-right" evidence="20">
        <dbReference type="Rhea" id="RHEA:67605"/>
    </physiologicalReaction>
</comment>
<evidence type="ECO:0000256" key="5">
    <source>
        <dbReference type="ARBA" id="ARBA00022801"/>
    </source>
</evidence>
<sequence length="186" mass="20634">MRVGEFGAGCKDLQVTEQPIDMCLALVVDLDRRRVLLGRKLRGFGEGKVIAPGGKLEAGESALEAAVRELAEETSLSSYVRDARSVGELLFTWADPQRTPFRVSLVMIERWTGEAEASAELSPFWCPLDEIPYADMWDDDRIWLPNVLRGDVVTATIGYDFVGEFVTSVDLDAAGRKARQSRVTPR</sequence>
<dbReference type="OrthoDB" id="9804563at2"/>
<evidence type="ECO:0000256" key="1">
    <source>
        <dbReference type="ARBA" id="ARBA00001946"/>
    </source>
</evidence>
<dbReference type="CDD" id="cd03427">
    <property type="entry name" value="NUDIX_MTH1_Nudt1"/>
    <property type="match status" value="1"/>
</dbReference>
<dbReference type="GO" id="GO:0042262">
    <property type="term" value="P:DNA protection"/>
    <property type="evidence" value="ECO:0007669"/>
    <property type="project" value="InterPro"/>
</dbReference>
<comment type="catalytic activity">
    <reaction evidence="18">
        <text>N(6)-methyl-ATP + H2O = N(6)-methyl-AMP + diphosphate + H(+)</text>
        <dbReference type="Rhea" id="RHEA:67608"/>
        <dbReference type="ChEBI" id="CHEBI:15377"/>
        <dbReference type="ChEBI" id="CHEBI:15378"/>
        <dbReference type="ChEBI" id="CHEBI:33019"/>
        <dbReference type="ChEBI" id="CHEBI:144842"/>
        <dbReference type="ChEBI" id="CHEBI:172873"/>
    </reaction>
    <physiologicalReaction direction="left-to-right" evidence="18">
        <dbReference type="Rhea" id="RHEA:67609"/>
    </physiologicalReaction>
</comment>
<evidence type="ECO:0000313" key="24">
    <source>
        <dbReference type="Proteomes" id="UP000320806"/>
    </source>
</evidence>
<keyword evidence="4" id="KW-0479">Metal-binding</keyword>
<dbReference type="PANTHER" id="PTHR43758">
    <property type="entry name" value="7,8-DIHYDRO-8-OXOGUANINE TRIPHOSPHATASE"/>
    <property type="match status" value="1"/>
</dbReference>
<comment type="catalytic activity">
    <reaction evidence="19">
        <text>O(6)-methyl-dGTP + H2O = O(6)-methyl-dGMP + diphosphate + H(+)</text>
        <dbReference type="Rhea" id="RHEA:67600"/>
        <dbReference type="ChEBI" id="CHEBI:15377"/>
        <dbReference type="ChEBI" id="CHEBI:15378"/>
        <dbReference type="ChEBI" id="CHEBI:33019"/>
        <dbReference type="ChEBI" id="CHEBI:169974"/>
        <dbReference type="ChEBI" id="CHEBI:169975"/>
    </reaction>
    <physiologicalReaction direction="left-to-right" evidence="19">
        <dbReference type="Rhea" id="RHEA:67601"/>
    </physiologicalReaction>
</comment>
<evidence type="ECO:0000256" key="3">
    <source>
        <dbReference type="ARBA" id="ARBA00011245"/>
    </source>
</evidence>
<evidence type="ECO:0000256" key="13">
    <source>
        <dbReference type="ARBA" id="ARBA00029673"/>
    </source>
</evidence>
<dbReference type="Proteomes" id="UP000320806">
    <property type="component" value="Unassembled WGS sequence"/>
</dbReference>
<comment type="catalytic activity">
    <reaction evidence="7">
        <text>8-oxo-dATP + H2O = 8-oxo-dAMP + diphosphate + H(+)</text>
        <dbReference type="Rhea" id="RHEA:65396"/>
        <dbReference type="ChEBI" id="CHEBI:15377"/>
        <dbReference type="ChEBI" id="CHEBI:15378"/>
        <dbReference type="ChEBI" id="CHEBI:33019"/>
        <dbReference type="ChEBI" id="CHEBI:71361"/>
        <dbReference type="ChEBI" id="CHEBI:172871"/>
    </reaction>
    <physiologicalReaction direction="left-to-right" evidence="7">
        <dbReference type="Rhea" id="RHEA:65397"/>
    </physiologicalReaction>
</comment>
<accession>A0A542EBT0</accession>
<organism evidence="23 24">
    <name type="scientific">Yimella lutea</name>
    <dbReference type="NCBI Taxonomy" id="587872"/>
    <lineage>
        <taxon>Bacteria</taxon>
        <taxon>Bacillati</taxon>
        <taxon>Actinomycetota</taxon>
        <taxon>Actinomycetes</taxon>
        <taxon>Micrococcales</taxon>
        <taxon>Dermacoccaceae</taxon>
        <taxon>Yimella</taxon>
    </lineage>
</organism>
<dbReference type="InterPro" id="IPR003563">
    <property type="entry name" value="8ODP"/>
</dbReference>
<evidence type="ECO:0000256" key="10">
    <source>
        <dbReference type="ARBA" id="ARBA00024596"/>
    </source>
</evidence>
<evidence type="ECO:0000256" key="15">
    <source>
        <dbReference type="ARBA" id="ARBA00030682"/>
    </source>
</evidence>
<evidence type="ECO:0000256" key="19">
    <source>
        <dbReference type="ARBA" id="ARBA00048894"/>
    </source>
</evidence>
<evidence type="ECO:0000256" key="17">
    <source>
        <dbReference type="ARBA" id="ARBA00032071"/>
    </source>
</evidence>
<dbReference type="PROSITE" id="PS51462">
    <property type="entry name" value="NUDIX"/>
    <property type="match status" value="1"/>
</dbReference>
<evidence type="ECO:0000256" key="4">
    <source>
        <dbReference type="ARBA" id="ARBA00022723"/>
    </source>
</evidence>
<keyword evidence="5" id="KW-0378">Hydrolase</keyword>
<dbReference type="GO" id="GO:0005737">
    <property type="term" value="C:cytoplasm"/>
    <property type="evidence" value="ECO:0007669"/>
    <property type="project" value="TreeGrafter"/>
</dbReference>
<keyword evidence="6" id="KW-0460">Magnesium</keyword>
<evidence type="ECO:0000313" key="23">
    <source>
        <dbReference type="EMBL" id="TQJ12781.1"/>
    </source>
</evidence>
<evidence type="ECO:0000256" key="20">
    <source>
        <dbReference type="ARBA" id="ARBA00049032"/>
    </source>
</evidence>
<protein>
    <recommendedName>
        <fullName evidence="12">Oxidized purine nucleoside triphosphate hydrolase</fullName>
        <ecNumber evidence="11">3.6.1.56</ecNumber>
    </recommendedName>
    <alternativeName>
        <fullName evidence="16">2-hydroxy-dATP diphosphatase</fullName>
    </alternativeName>
    <alternativeName>
        <fullName evidence="15">7,8-dihydro-8-oxoguanine triphosphatase</fullName>
    </alternativeName>
    <alternativeName>
        <fullName evidence="14">8-oxo-dGTPase</fullName>
    </alternativeName>
    <alternativeName>
        <fullName evidence="17">Methylated purine nucleoside triphosphate hydrolase</fullName>
    </alternativeName>
    <alternativeName>
        <fullName evidence="13">Nucleoside diphosphate-linked moiety X motif 1</fullName>
    </alternativeName>
</protein>
<comment type="similarity">
    <text evidence="2">Belongs to the Nudix hydrolase family.</text>
</comment>